<dbReference type="EMBL" id="CH408029">
    <property type="protein sequence ID" value="EAQ93001.1"/>
    <property type="molecule type" value="Genomic_DNA"/>
</dbReference>
<dbReference type="AlphaFoldDB" id="Q2HEW8"/>
<feature type="compositionally biased region" description="Basic and acidic residues" evidence="1">
    <location>
        <begin position="204"/>
        <end position="216"/>
    </location>
</feature>
<dbReference type="InParanoid" id="Q2HEW8"/>
<feature type="domain" description="Deoxyribonuclease NucA/NucB" evidence="2">
    <location>
        <begin position="103"/>
        <end position="184"/>
    </location>
</feature>
<keyword evidence="4" id="KW-1185">Reference proteome</keyword>
<accession>Q2HEW8</accession>
<evidence type="ECO:0000256" key="1">
    <source>
        <dbReference type="SAM" id="MobiDB-lite"/>
    </source>
</evidence>
<dbReference type="HOGENOM" id="CLU_767265_0_0_1"/>
<proteinExistence type="predicted"/>
<reference evidence="4" key="1">
    <citation type="journal article" date="2015" name="Genome Announc.">
        <title>Draft genome sequence of the cellulolytic fungus Chaetomium globosum.</title>
        <authorList>
            <person name="Cuomo C.A."/>
            <person name="Untereiner W.A."/>
            <person name="Ma L.-J."/>
            <person name="Grabherr M."/>
            <person name="Birren B.W."/>
        </authorList>
    </citation>
    <scope>NUCLEOTIDE SEQUENCE [LARGE SCALE GENOMIC DNA]</scope>
    <source>
        <strain evidence="4">ATCC 6205 / CBS 148.51 / DSM 1962 / NBRC 6347 / NRRL 1970</strain>
    </source>
</reference>
<gene>
    <name evidence="3" type="ORF">CHGG_01236</name>
</gene>
<evidence type="ECO:0000259" key="2">
    <source>
        <dbReference type="Pfam" id="PF14040"/>
    </source>
</evidence>
<evidence type="ECO:0000313" key="4">
    <source>
        <dbReference type="Proteomes" id="UP000001056"/>
    </source>
</evidence>
<name>Q2HEW8_CHAGB</name>
<dbReference type="OrthoDB" id="4588765at2759"/>
<dbReference type="InterPro" id="IPR029476">
    <property type="entry name" value="DNase_NucA_NucB"/>
</dbReference>
<feature type="region of interest" description="Disordered" evidence="1">
    <location>
        <begin position="194"/>
        <end position="225"/>
    </location>
</feature>
<dbReference type="Proteomes" id="UP000001056">
    <property type="component" value="Unassembled WGS sequence"/>
</dbReference>
<protein>
    <recommendedName>
        <fullName evidence="2">Deoxyribonuclease NucA/NucB domain-containing protein</fullName>
    </recommendedName>
</protein>
<sequence>MSAAEVPRMLHVAVIAAQRATPALGVGDAGGFGHPSLDLPPRATGGWDYIKVQGETNCVPVLDFFCVDGLFDQMCTSMCQGIRDQRRHNPQNVLSDRAILLHRRMGRNEAAACRTMGCPQRLTWSNLYQQYFTMQCDEFPPASSMEGGGPTVTCISWYQNNLGGVYLRYFYEDLGLKQDDPYIIRMDTCNFPATPVSYPQGSEPRPHPRRQTDDGKQQQTVHAAHEPLWVRDPRTKSEGYVLIPLEAGGPGTYNATLSLSNLARLEDVSIVDGSGGLVWESNAAGSSSSSFTNGQRSLQYKVQDDTQDLFVAAKAATSVSVSAVFTATNVAQATTVPDSAASRSMCGDDMAFGPPNAPKYA</sequence>
<dbReference type="VEuPathDB" id="FungiDB:CHGG_01236"/>
<dbReference type="Pfam" id="PF14040">
    <property type="entry name" value="DNase_NucA_NucB"/>
    <property type="match status" value="1"/>
</dbReference>
<dbReference type="RefSeq" id="XP_001220457.1">
    <property type="nucleotide sequence ID" value="XM_001220456.1"/>
</dbReference>
<evidence type="ECO:0000313" key="3">
    <source>
        <dbReference type="EMBL" id="EAQ93001.1"/>
    </source>
</evidence>
<organism evidence="3 4">
    <name type="scientific">Chaetomium globosum (strain ATCC 6205 / CBS 148.51 / DSM 1962 / NBRC 6347 / NRRL 1970)</name>
    <name type="common">Soil fungus</name>
    <dbReference type="NCBI Taxonomy" id="306901"/>
    <lineage>
        <taxon>Eukaryota</taxon>
        <taxon>Fungi</taxon>
        <taxon>Dikarya</taxon>
        <taxon>Ascomycota</taxon>
        <taxon>Pezizomycotina</taxon>
        <taxon>Sordariomycetes</taxon>
        <taxon>Sordariomycetidae</taxon>
        <taxon>Sordariales</taxon>
        <taxon>Chaetomiaceae</taxon>
        <taxon>Chaetomium</taxon>
    </lineage>
</organism>
<dbReference type="GeneID" id="4388308"/>